<accession>A0A5M6III8</accession>
<dbReference type="OrthoDB" id="8482208at2"/>
<dbReference type="AlphaFoldDB" id="A0A5M6III8"/>
<keyword evidence="2" id="KW-1185">Reference proteome</keyword>
<proteinExistence type="predicted"/>
<dbReference type="RefSeq" id="WP_150045698.1">
    <property type="nucleotide sequence ID" value="NZ_OW485609.1"/>
</dbReference>
<dbReference type="Proteomes" id="UP000325255">
    <property type="component" value="Unassembled WGS sequence"/>
</dbReference>
<comment type="caution">
    <text evidence="1">The sequence shown here is derived from an EMBL/GenBank/DDBJ whole genome shotgun (WGS) entry which is preliminary data.</text>
</comment>
<name>A0A5M6III8_9PROT</name>
<evidence type="ECO:0000313" key="1">
    <source>
        <dbReference type="EMBL" id="KAA5608083.1"/>
    </source>
</evidence>
<sequence>MEHLNDAHALGDDYANAPGTVQGDAPILPAYRVGSDTYVIWCTHCRRWHRHGAAMAGHRVAHCTTPRSPYSATGYVLEDAGPATDAILADMRRRKPRGVAR</sequence>
<reference evidence="1 2" key="1">
    <citation type="submission" date="2019-09" db="EMBL/GenBank/DDBJ databases">
        <title>Genome sequence of Rhodovastum atsumiense, a diverse member of the Acetobacteraceae family of non-sulfur purple photosynthetic bacteria.</title>
        <authorList>
            <person name="Meyer T."/>
            <person name="Kyndt J."/>
        </authorList>
    </citation>
    <scope>NUCLEOTIDE SEQUENCE [LARGE SCALE GENOMIC DNA]</scope>
    <source>
        <strain evidence="1 2">DSM 21279</strain>
    </source>
</reference>
<protein>
    <submittedName>
        <fullName evidence="1">Uncharacterized protein</fullName>
    </submittedName>
</protein>
<organism evidence="1 2">
    <name type="scientific">Rhodovastum atsumiense</name>
    <dbReference type="NCBI Taxonomy" id="504468"/>
    <lineage>
        <taxon>Bacteria</taxon>
        <taxon>Pseudomonadati</taxon>
        <taxon>Pseudomonadota</taxon>
        <taxon>Alphaproteobacteria</taxon>
        <taxon>Acetobacterales</taxon>
        <taxon>Acetobacteraceae</taxon>
        <taxon>Rhodovastum</taxon>
    </lineage>
</organism>
<dbReference type="EMBL" id="VWPK01000108">
    <property type="protein sequence ID" value="KAA5608083.1"/>
    <property type="molecule type" value="Genomic_DNA"/>
</dbReference>
<gene>
    <name evidence="1" type="ORF">F1189_30800</name>
</gene>
<evidence type="ECO:0000313" key="2">
    <source>
        <dbReference type="Proteomes" id="UP000325255"/>
    </source>
</evidence>